<gene>
    <name evidence="3" type="ORF">HXX76_005585</name>
</gene>
<feature type="compositionally biased region" description="Low complexity" evidence="1">
    <location>
        <begin position="1310"/>
        <end position="1334"/>
    </location>
</feature>
<dbReference type="InterPro" id="IPR045902">
    <property type="entry name" value="SANBR-like"/>
</dbReference>
<accession>A0A835TFV5</accession>
<dbReference type="Pfam" id="PF11822">
    <property type="entry name" value="BTB_SANBR"/>
    <property type="match status" value="1"/>
</dbReference>
<feature type="region of interest" description="Disordered" evidence="1">
    <location>
        <begin position="1408"/>
        <end position="1460"/>
    </location>
</feature>
<dbReference type="OrthoDB" id="550012at2759"/>
<dbReference type="InterPro" id="IPR011333">
    <property type="entry name" value="SKP1/BTB/POZ_sf"/>
</dbReference>
<feature type="region of interest" description="Disordered" evidence="1">
    <location>
        <begin position="803"/>
        <end position="1022"/>
    </location>
</feature>
<reference evidence="3" key="1">
    <citation type="journal article" date="2020" name="bioRxiv">
        <title>Comparative genomics of Chlamydomonas.</title>
        <authorList>
            <person name="Craig R.J."/>
            <person name="Hasan A.R."/>
            <person name="Ness R.W."/>
            <person name="Keightley P.D."/>
        </authorList>
    </citation>
    <scope>NUCLEOTIDE SEQUENCE</scope>
    <source>
        <strain evidence="3">SAG 7.73</strain>
    </source>
</reference>
<comment type="caution">
    <text evidence="3">The sequence shown here is derived from an EMBL/GenBank/DDBJ whole genome shotgun (WGS) entry which is preliminary data.</text>
</comment>
<feature type="compositionally biased region" description="Pro residues" evidence="1">
    <location>
        <begin position="917"/>
        <end position="945"/>
    </location>
</feature>
<dbReference type="PANTHER" id="PTHR20946">
    <property type="entry name" value="SANT AND BTB DOMAIN REGULATOR OF CLASS SWITCH RECOMBINATION"/>
    <property type="match status" value="1"/>
</dbReference>
<feature type="region of interest" description="Disordered" evidence="1">
    <location>
        <begin position="739"/>
        <end position="791"/>
    </location>
</feature>
<dbReference type="PANTHER" id="PTHR20946:SF0">
    <property type="entry name" value="SANT AND BTB DOMAIN REGULATOR OF CLASS SWITCH RECOMBINATION"/>
    <property type="match status" value="1"/>
</dbReference>
<feature type="compositionally biased region" description="Low complexity" evidence="1">
    <location>
        <begin position="223"/>
        <end position="242"/>
    </location>
</feature>
<feature type="compositionally biased region" description="Low complexity" evidence="1">
    <location>
        <begin position="740"/>
        <end position="750"/>
    </location>
</feature>
<feature type="compositionally biased region" description="Low complexity" evidence="1">
    <location>
        <begin position="803"/>
        <end position="812"/>
    </location>
</feature>
<evidence type="ECO:0000256" key="1">
    <source>
        <dbReference type="SAM" id="MobiDB-lite"/>
    </source>
</evidence>
<feature type="compositionally biased region" description="Low complexity" evidence="1">
    <location>
        <begin position="1194"/>
        <end position="1237"/>
    </location>
</feature>
<feature type="compositionally biased region" description="Low complexity" evidence="1">
    <location>
        <begin position="998"/>
        <end position="1021"/>
    </location>
</feature>
<feature type="compositionally biased region" description="Low complexity" evidence="1">
    <location>
        <begin position="946"/>
        <end position="968"/>
    </location>
</feature>
<dbReference type="EMBL" id="JAEHOC010000010">
    <property type="protein sequence ID" value="KAG2437970.1"/>
    <property type="molecule type" value="Genomic_DNA"/>
</dbReference>
<evidence type="ECO:0000313" key="3">
    <source>
        <dbReference type="EMBL" id="KAG2437970.1"/>
    </source>
</evidence>
<feature type="compositionally biased region" description="Low complexity" evidence="1">
    <location>
        <begin position="586"/>
        <end position="596"/>
    </location>
</feature>
<feature type="compositionally biased region" description="Pro residues" evidence="1">
    <location>
        <begin position="751"/>
        <end position="760"/>
    </location>
</feature>
<feature type="compositionally biased region" description="Low complexity" evidence="1">
    <location>
        <begin position="442"/>
        <end position="453"/>
    </location>
</feature>
<name>A0A835TFV5_CHLIN</name>
<feature type="region of interest" description="Disordered" evidence="1">
    <location>
        <begin position="633"/>
        <end position="692"/>
    </location>
</feature>
<dbReference type="InterPro" id="IPR021777">
    <property type="entry name" value="SANBR_BTB"/>
</dbReference>
<keyword evidence="4" id="KW-1185">Reference proteome</keyword>
<feature type="region of interest" description="Disordered" evidence="1">
    <location>
        <begin position="223"/>
        <end position="256"/>
    </location>
</feature>
<dbReference type="Gene3D" id="3.30.710.10">
    <property type="entry name" value="Potassium Channel Kv1.1, Chain A"/>
    <property type="match status" value="1"/>
</dbReference>
<dbReference type="Proteomes" id="UP000650467">
    <property type="component" value="Unassembled WGS sequence"/>
</dbReference>
<feature type="region of interest" description="Disordered" evidence="1">
    <location>
        <begin position="1272"/>
        <end position="1334"/>
    </location>
</feature>
<feature type="domain" description="SANT and BTB" evidence="2">
    <location>
        <begin position="1"/>
        <end position="74"/>
    </location>
</feature>
<feature type="compositionally biased region" description="Gly residues" evidence="1">
    <location>
        <begin position="1183"/>
        <end position="1193"/>
    </location>
</feature>
<organism evidence="3 4">
    <name type="scientific">Chlamydomonas incerta</name>
    <dbReference type="NCBI Taxonomy" id="51695"/>
    <lineage>
        <taxon>Eukaryota</taxon>
        <taxon>Viridiplantae</taxon>
        <taxon>Chlorophyta</taxon>
        <taxon>core chlorophytes</taxon>
        <taxon>Chlorophyceae</taxon>
        <taxon>CS clade</taxon>
        <taxon>Chlamydomonadales</taxon>
        <taxon>Chlamydomonadaceae</taxon>
        <taxon>Chlamydomonas</taxon>
    </lineage>
</organism>
<feature type="region of interest" description="Disordered" evidence="1">
    <location>
        <begin position="1174"/>
        <end position="1241"/>
    </location>
</feature>
<feature type="compositionally biased region" description="Basic and acidic residues" evidence="1">
    <location>
        <begin position="454"/>
        <end position="467"/>
    </location>
</feature>
<feature type="compositionally biased region" description="Gly residues" evidence="1">
    <location>
        <begin position="675"/>
        <end position="684"/>
    </location>
</feature>
<sequence>MRYFSDLVAHKASSSQGREGPVEISVHCDVDVFDWLVRYVTGAVSREHLSVERVLALLIAGNFLQMERLVADCLSFMAQHLSEVVRLQQAQQQGAQAGGAGDASAATAAATAGAGAGAGASGGGGDLTALPLELLSRLAQLVPEHVLEDLVRERPAPAVAAAAGGADESPRHALVNKLYKYKLEGCLRELRTTLARCSVCQGLFSLADRGKLECPGNSNSYAPAARGASGGRSHSARGARSGSAGGGRTSSDGRAAPAVHIPDASWRLQDYLSALRAAHAPWRDIYWHVWGLVHVLHCHACHQHVPAAGLRRCTYHPQAPIFSAAAAAPPPRPGSAYAPAAAAAPATASGFYPCCGAAASRTADPRLAAASGCCAREHRLLPSGLGPGAPLPPGLTPALLDTLRRFPDLFTDAADAPPPRVGATAWPGRTSSPRAGDGAGGEEAVAGAMAGAGEHARAAKDHGEGRDIPPSIRAVLDAAAASAAASAAARKLEAAAGTTAAAQGLGPAAAAAAAALGYHVEPGSLPGGGTGSSGKGARTAVAAAPAAVPGSPISLTGDPQLDARLVAAAVARRLTNSSGGGGGGASRAAGATHTTGVASGAASIEAGNAHRHGGGADATHMRSFTSVAMLQQEAEEAGAAPSGGAAGFQPHAHAPGAGSAPRAKRASSARYSGADGAGGGGQEGGWRSRPLTAGGQVPAAYLSSPYLPRPGAAKKPGRSSSLDAALAKELQKLAVKLQDAPRPGQTAAPQQRPPPPPPQPVLALRNAGAGGAQSAAADRGLPPRPQGSRTAIQVQAEAEGALHAGAAAAGAADWESDEDVYTDDDYEQGEDEGAEEDSEGAEGEERGPASPGGGGREGNPLHRSVQAALARAQQRRHEQAQVQVQEPCQPPHGLQADHQHKHVQRQLYPANQVHSRSPPPAAASPPPPRHPPAASPPVSPTPPAHPEQGSPGAAADAQAGRSAAQARSPGPPGRQPDAAAAAAAAAVTGVSSGGPGRLGAAARPGPPLLHSAPAAPAAENPADAERRQLIEAYKTQAVLSPRPAHYQMISIADLPSGGDLARGAGAGGAAAARLRAYRTSALGAALAAAAPGAAAASVDLLGRPGGLAAAAGGAPAASASASWSAATAQSQALARTWGPEASAVATAAALEPGMAAVAASRAGFFSLPHPDYDSDSEAAAGRDGSGGGAGAGGVSTSVSSSARGKPDAPASAPAAPQAATAGGAGPVSSDSGPAASGGAKGRKLRMELLYEDDNYRMDLLLKHLLACRPSTRTTTAANSGAGAKPVRAGGGGGNSCPQRSMSRGHASGVAGRPLSAAPLAPSGPGASRQRARSVSRVQRLANLYQPAPSATGWRGPDAAAAAGAGVGGAMLAPGDARRPISAATRSFSNVNPAAAAVAMGVQPGVFAGGGSARPELQGPYGSMTWQVDAGATGGPAPRALLPRTSSAAERRPVSAPRPRR</sequence>
<evidence type="ECO:0000259" key="2">
    <source>
        <dbReference type="Pfam" id="PF11822"/>
    </source>
</evidence>
<feature type="compositionally biased region" description="Acidic residues" evidence="1">
    <location>
        <begin position="814"/>
        <end position="842"/>
    </location>
</feature>
<protein>
    <recommendedName>
        <fullName evidence="2">SANT and BTB domain-containing protein</fullName>
    </recommendedName>
</protein>
<feature type="region of interest" description="Disordered" evidence="1">
    <location>
        <begin position="410"/>
        <end position="469"/>
    </location>
</feature>
<proteinExistence type="predicted"/>
<feature type="compositionally biased region" description="Low complexity" evidence="1">
    <location>
        <begin position="650"/>
        <end position="661"/>
    </location>
</feature>
<feature type="region of interest" description="Disordered" evidence="1">
    <location>
        <begin position="576"/>
        <end position="596"/>
    </location>
</feature>
<evidence type="ECO:0000313" key="4">
    <source>
        <dbReference type="Proteomes" id="UP000650467"/>
    </source>
</evidence>